<name>G8YUD9_PICSO</name>
<dbReference type="InParanoid" id="G8YUD9"/>
<evidence type="ECO:0000256" key="3">
    <source>
        <dbReference type="SAM" id="SignalP"/>
    </source>
</evidence>
<accession>G8YUD9</accession>
<dbReference type="Pfam" id="PF03388">
    <property type="entry name" value="Lectin_leg-like"/>
    <property type="match status" value="1"/>
</dbReference>
<evidence type="ECO:0000313" key="5">
    <source>
        <dbReference type="EMBL" id="CCE72472.1"/>
    </source>
</evidence>
<dbReference type="OrthoDB" id="10265193at2759"/>
<dbReference type="PROSITE" id="PS51328">
    <property type="entry name" value="L_LECTIN_LIKE"/>
    <property type="match status" value="1"/>
</dbReference>
<evidence type="ECO:0000256" key="1">
    <source>
        <dbReference type="SAM" id="Coils"/>
    </source>
</evidence>
<dbReference type="OMA" id="VMAYYTF"/>
<keyword evidence="2" id="KW-1133">Transmembrane helix</keyword>
<dbReference type="InterPro" id="IPR035661">
    <property type="entry name" value="EMP46/EMP47_N"/>
</dbReference>
<dbReference type="HOGENOM" id="CLU_565131_0_0_1"/>
<dbReference type="eggNOG" id="ENOG502QR1C">
    <property type="taxonomic scope" value="Eukaryota"/>
</dbReference>
<dbReference type="FunCoup" id="G8YUD9">
    <property type="interactions" value="276"/>
</dbReference>
<dbReference type="CDD" id="cd06903">
    <property type="entry name" value="lectin_EMP46_EMP47"/>
    <property type="match status" value="1"/>
</dbReference>
<protein>
    <submittedName>
        <fullName evidence="5">Piso0_000043 protein</fullName>
    </submittedName>
</protein>
<gene>
    <name evidence="5" type="primary">Piso0_000043</name>
    <name evidence="5" type="ORF">GNLVRS01_PISO0A00902g</name>
</gene>
<dbReference type="SUPFAM" id="SSF49899">
    <property type="entry name" value="Concanavalin A-like lectins/glucanases"/>
    <property type="match status" value="1"/>
</dbReference>
<dbReference type="AlphaFoldDB" id="G8YUD9"/>
<keyword evidence="3" id="KW-0732">Signal</keyword>
<evidence type="ECO:0000313" key="6">
    <source>
        <dbReference type="Proteomes" id="UP000005222"/>
    </source>
</evidence>
<reference evidence="5 6" key="1">
    <citation type="journal article" date="2012" name="G3 (Bethesda)">
        <title>Pichia sorbitophila, an interspecies yeast hybrid reveals early steps of genome resolution following polyploidization.</title>
        <authorList>
            <person name="Leh Louis V."/>
            <person name="Despons L."/>
            <person name="Friedrich A."/>
            <person name="Martin T."/>
            <person name="Durrens P."/>
            <person name="Casaregola S."/>
            <person name="Neuveglise C."/>
            <person name="Fairhead C."/>
            <person name="Marck C."/>
            <person name="Cruz J.A."/>
            <person name="Straub M.L."/>
            <person name="Kugler V."/>
            <person name="Sacerdot C."/>
            <person name="Uzunov Z."/>
            <person name="Thierry A."/>
            <person name="Weiss S."/>
            <person name="Bleykasten C."/>
            <person name="De Montigny J."/>
            <person name="Jacques N."/>
            <person name="Jung P."/>
            <person name="Lemaire M."/>
            <person name="Mallet S."/>
            <person name="Morel G."/>
            <person name="Richard G.F."/>
            <person name="Sarkar A."/>
            <person name="Savel G."/>
            <person name="Schacherer J."/>
            <person name="Seret M.L."/>
            <person name="Talla E."/>
            <person name="Samson G."/>
            <person name="Jubin C."/>
            <person name="Poulain J."/>
            <person name="Vacherie B."/>
            <person name="Barbe V."/>
            <person name="Pelletier E."/>
            <person name="Sherman D.J."/>
            <person name="Westhof E."/>
            <person name="Weissenbach J."/>
            <person name="Baret P.V."/>
            <person name="Wincker P."/>
            <person name="Gaillardin C."/>
            <person name="Dujon B."/>
            <person name="Souciet J.L."/>
        </authorList>
    </citation>
    <scope>NUCLEOTIDE SEQUENCE [LARGE SCALE GENOMIC DNA]</scope>
    <source>
        <strain evidence="6">ATCC MYA-4447 / BCRC 22081 / CBS 7064 / NBRC 10061 / NRRL Y-12695</strain>
    </source>
</reference>
<evidence type="ECO:0000259" key="4">
    <source>
        <dbReference type="PROSITE" id="PS51328"/>
    </source>
</evidence>
<dbReference type="STRING" id="559304.G8YUD9"/>
<dbReference type="Proteomes" id="UP000005222">
    <property type="component" value="Chromosome A"/>
</dbReference>
<organism evidence="5 6">
    <name type="scientific">Pichia sorbitophila (strain ATCC MYA-4447 / BCRC 22081 / CBS 7064 / NBRC 10061 / NRRL Y-12695)</name>
    <name type="common">Hybrid yeast</name>
    <dbReference type="NCBI Taxonomy" id="559304"/>
    <lineage>
        <taxon>Eukaryota</taxon>
        <taxon>Fungi</taxon>
        <taxon>Dikarya</taxon>
        <taxon>Ascomycota</taxon>
        <taxon>Saccharomycotina</taxon>
        <taxon>Pichiomycetes</taxon>
        <taxon>Debaryomycetaceae</taxon>
        <taxon>Millerozyma</taxon>
    </lineage>
</organism>
<evidence type="ECO:0000256" key="2">
    <source>
        <dbReference type="SAM" id="Phobius"/>
    </source>
</evidence>
<keyword evidence="1" id="KW-0175">Coiled coil</keyword>
<feature type="coiled-coil region" evidence="1">
    <location>
        <begin position="294"/>
        <end position="337"/>
    </location>
</feature>
<keyword evidence="6" id="KW-1185">Reference proteome</keyword>
<dbReference type="Gene3D" id="2.60.120.200">
    <property type="match status" value="1"/>
</dbReference>
<sequence>MNMLGMFAKCFIITAMMIGVNGIIPEVGNIKSSSGADHGGSSTLSLPNLLELPRINDLQENWHLKPNIRLETGRLLLDGPQGGLWAKHSLESSDEWTIEFVFRSSGTENTDLKFADVNGLAFWLIKDRKDILNAVKNFGGPEVFDGFQFLISNKETSGMKIFANDGTKKLGNTIADSVGQCVFSYLDSSVPFTIRISYSKVRNWFKVQVNNNLCFQTDQLSIPHENFKVGITGSLDKNSKETFEILKLAEWDYLTEDAIDDHGISSEEGLIQIQYKTVTAEGSTPTMTPPGKVRESLMERNMRQRNELEKQTSSQSNQELVALSKELVAKISQLESKISISQSQAASGSGSNADNSVLLETLSEVKNNQLKQQELIEKNQLSYTEKTSEILKAISSLNAKLVDEVREHQYATEEMSRKVDLLMTNHKEIAYQYKNSAISGEHKPSEIIPAIIRWLLVVIMVGIIVLIVTIYRLKKDIKHSKLL</sequence>
<dbReference type="GO" id="GO:0016020">
    <property type="term" value="C:membrane"/>
    <property type="evidence" value="ECO:0007669"/>
    <property type="project" value="InterPro"/>
</dbReference>
<feature type="transmembrane region" description="Helical" evidence="2">
    <location>
        <begin position="451"/>
        <end position="473"/>
    </location>
</feature>
<feature type="chain" id="PRO_5003519276" evidence="3">
    <location>
        <begin position="23"/>
        <end position="483"/>
    </location>
</feature>
<feature type="signal peptide" evidence="3">
    <location>
        <begin position="1"/>
        <end position="22"/>
    </location>
</feature>
<dbReference type="InterPro" id="IPR013320">
    <property type="entry name" value="ConA-like_dom_sf"/>
</dbReference>
<keyword evidence="2" id="KW-0472">Membrane</keyword>
<proteinExistence type="predicted"/>
<keyword evidence="2" id="KW-0812">Transmembrane</keyword>
<dbReference type="InterPro" id="IPR005052">
    <property type="entry name" value="Lectin_leg"/>
</dbReference>
<dbReference type="EMBL" id="FO082059">
    <property type="protein sequence ID" value="CCE72472.1"/>
    <property type="molecule type" value="Genomic_DNA"/>
</dbReference>
<feature type="domain" description="L-type lectin-like" evidence="4">
    <location>
        <begin position="36"/>
        <end position="253"/>
    </location>
</feature>